<feature type="domain" description="POPLD" evidence="6">
    <location>
        <begin position="504"/>
        <end position="595"/>
    </location>
</feature>
<dbReference type="InterPro" id="IPR055079">
    <property type="entry name" value="POP1_C"/>
</dbReference>
<dbReference type="GO" id="GO:0001682">
    <property type="term" value="P:tRNA 5'-leader removal"/>
    <property type="evidence" value="ECO:0007669"/>
    <property type="project" value="InterPro"/>
</dbReference>
<evidence type="ECO:0000259" key="6">
    <source>
        <dbReference type="Pfam" id="PF08170"/>
    </source>
</evidence>
<dbReference type="Pfam" id="PF08170">
    <property type="entry name" value="POPLD"/>
    <property type="match status" value="1"/>
</dbReference>
<organism evidence="8 9">
    <name type="scientific">Agrocybe pediades</name>
    <dbReference type="NCBI Taxonomy" id="84607"/>
    <lineage>
        <taxon>Eukaryota</taxon>
        <taxon>Fungi</taxon>
        <taxon>Dikarya</taxon>
        <taxon>Basidiomycota</taxon>
        <taxon>Agaricomycotina</taxon>
        <taxon>Agaricomycetes</taxon>
        <taxon>Agaricomycetidae</taxon>
        <taxon>Agaricales</taxon>
        <taxon>Agaricineae</taxon>
        <taxon>Strophariaceae</taxon>
        <taxon>Agrocybe</taxon>
    </lineage>
</organism>
<dbReference type="InterPro" id="IPR012590">
    <property type="entry name" value="POPLD_dom"/>
</dbReference>
<keyword evidence="3" id="KW-0539">Nucleus</keyword>
<comment type="caution">
    <text evidence="8">The sequence shown here is derived from an EMBL/GenBank/DDBJ whole genome shotgun (WGS) entry which is preliminary data.</text>
</comment>
<dbReference type="Pfam" id="PF06978">
    <property type="entry name" value="POP1_N"/>
    <property type="match status" value="1"/>
</dbReference>
<dbReference type="Pfam" id="PF22770">
    <property type="entry name" value="POP1_C"/>
    <property type="match status" value="1"/>
</dbReference>
<evidence type="ECO:0000259" key="7">
    <source>
        <dbReference type="Pfam" id="PF22770"/>
    </source>
</evidence>
<evidence type="ECO:0000256" key="3">
    <source>
        <dbReference type="ARBA" id="ARBA00023242"/>
    </source>
</evidence>
<evidence type="ECO:0000259" key="5">
    <source>
        <dbReference type="Pfam" id="PF06978"/>
    </source>
</evidence>
<dbReference type="PANTHER" id="PTHR22731">
    <property type="entry name" value="RIBONUCLEASES P/MRP PROTEIN SUBUNIT POP1"/>
    <property type="match status" value="1"/>
</dbReference>
<protein>
    <recommendedName>
        <fullName evidence="10">POP1-domain-containing protein</fullName>
    </recommendedName>
</protein>
<comment type="subcellular location">
    <subcellularLocation>
        <location evidence="1">Nucleus</location>
    </subcellularLocation>
</comment>
<dbReference type="SUPFAM" id="SSF103025">
    <property type="entry name" value="Folate-binding domain"/>
    <property type="match status" value="1"/>
</dbReference>
<evidence type="ECO:0000256" key="2">
    <source>
        <dbReference type="ARBA" id="ARBA00022694"/>
    </source>
</evidence>
<keyword evidence="2" id="KW-0819">tRNA processing</keyword>
<accession>A0A8H4QUD9</accession>
<dbReference type="Proteomes" id="UP000521872">
    <property type="component" value="Unassembled WGS sequence"/>
</dbReference>
<proteinExistence type="predicted"/>
<feature type="region of interest" description="Disordered" evidence="4">
    <location>
        <begin position="1"/>
        <end position="51"/>
    </location>
</feature>
<dbReference type="AlphaFoldDB" id="A0A8H4QUD9"/>
<evidence type="ECO:0000256" key="1">
    <source>
        <dbReference type="ARBA" id="ARBA00004123"/>
    </source>
</evidence>
<reference evidence="8 9" key="1">
    <citation type="submission" date="2019-12" db="EMBL/GenBank/DDBJ databases">
        <authorList>
            <person name="Floudas D."/>
            <person name="Bentzer J."/>
            <person name="Ahren D."/>
            <person name="Johansson T."/>
            <person name="Persson P."/>
            <person name="Tunlid A."/>
        </authorList>
    </citation>
    <scope>NUCLEOTIDE SEQUENCE [LARGE SCALE GENOMIC DNA]</scope>
    <source>
        <strain evidence="8 9">CBS 102.39</strain>
    </source>
</reference>
<gene>
    <name evidence="8" type="ORF">D9613_005911</name>
</gene>
<feature type="region of interest" description="Disordered" evidence="4">
    <location>
        <begin position="609"/>
        <end position="630"/>
    </location>
</feature>
<evidence type="ECO:0008006" key="10">
    <source>
        <dbReference type="Google" id="ProtNLM"/>
    </source>
</evidence>
<keyword evidence="9" id="KW-1185">Reference proteome</keyword>
<name>A0A8H4QUD9_9AGAR</name>
<dbReference type="GO" id="GO:0000172">
    <property type="term" value="C:ribonuclease MRP complex"/>
    <property type="evidence" value="ECO:0007669"/>
    <property type="project" value="InterPro"/>
</dbReference>
<feature type="domain" description="Pop1 N-terminal" evidence="5">
    <location>
        <begin position="144"/>
        <end position="215"/>
    </location>
</feature>
<evidence type="ECO:0000256" key="4">
    <source>
        <dbReference type="SAM" id="MobiDB-lite"/>
    </source>
</evidence>
<sequence length="822" mass="92095">MSQKRRNAPDTSELTGREKKKLKVTAARTINVQPTSQASGSGGPSNSNAVKSATKLPATIDVEKFVEARQFEINAMHKAMKTASASSTHRVWQTLPRHLRRRAASHDVRRVPLKLRDRARAEMDPLRKKAAGNIPPRSKKGKEKNRTETLLKRQRDKSWLETHIWHAKRMHMENLWGYRLAISPTEKSYRPSYRASIHGSILHDASYYSLLEIKGKKESAIQAMLDMCCDPQGPGPSSKRWSPGSRVLETHLYKIGSYPYDLIAPVTILWRPVQKEVPPSGKQSTQPIDTQQQSDIRTVWLRFHPSAQSIVVETLKAAASRALEAHRNLHGDLEPANVEIADLRGHVNVFEITGPKASQVIKGALSPVSNDKRPEFAQFWSSLTNLQNSGSLPRGMVIGFTVNDPRLRFPPKNAKPSKDAATVIQSNITLPSSSLAQSDIWEDSIRNGLAKLRFKKKDIDKRRADASVPGTPLTPLRQDDRVPVLLIQHSVEAPGSNDSQARHGWTLMLPAGWSMAFFSSLIYTSTRVAGQFERQTQSYEAGVPYFPRDYPFAETYEAYAEDLEAKERETWERKPPAKRPNYEKLGVLNPWKADWRKVLGLSPAEENLEDGGSAFASTQRDVPMDEEGHSNSSSIRPWLLRGSECMKLIGNISSVFNATNALYAEVNRLRAKRGMQPLPEYTKPQDLLQGALVNVKVTMNLRGVPEDLAAIYNLPDDLYRKWAKIIFTGKMKDSNEDLPEEVELAERIGKESAVVGHITTGHYSLARGEGFAIGAVALTRLLELDQQATRLYHSQKSPPMLVVVRNNNSRQCRVGHLQLIEA</sequence>
<dbReference type="InterPro" id="IPR039182">
    <property type="entry name" value="Pop1"/>
</dbReference>
<feature type="domain" description="POP1 C-terminal" evidence="7">
    <location>
        <begin position="750"/>
        <end position="819"/>
    </location>
</feature>
<dbReference type="InterPro" id="IPR009723">
    <property type="entry name" value="Pop1_N"/>
</dbReference>
<dbReference type="GO" id="GO:0005655">
    <property type="term" value="C:nucleolar ribonuclease P complex"/>
    <property type="evidence" value="ECO:0007669"/>
    <property type="project" value="InterPro"/>
</dbReference>
<feature type="compositionally biased region" description="Low complexity" evidence="4">
    <location>
        <begin position="36"/>
        <end position="49"/>
    </location>
</feature>
<dbReference type="EMBL" id="JAACJL010000030">
    <property type="protein sequence ID" value="KAF4617537.1"/>
    <property type="molecule type" value="Genomic_DNA"/>
</dbReference>
<evidence type="ECO:0000313" key="9">
    <source>
        <dbReference type="Proteomes" id="UP000521872"/>
    </source>
</evidence>
<dbReference type="PANTHER" id="PTHR22731:SF3">
    <property type="entry name" value="RIBONUCLEASES P_MRP PROTEIN SUBUNIT POP1"/>
    <property type="match status" value="1"/>
</dbReference>
<evidence type="ECO:0000313" key="8">
    <source>
        <dbReference type="EMBL" id="KAF4617537.1"/>
    </source>
</evidence>